<accession>A0A084WGF5</accession>
<organism evidence="1">
    <name type="scientific">Anopheles sinensis</name>
    <name type="common">Mosquito</name>
    <dbReference type="NCBI Taxonomy" id="74873"/>
    <lineage>
        <taxon>Eukaryota</taxon>
        <taxon>Metazoa</taxon>
        <taxon>Ecdysozoa</taxon>
        <taxon>Arthropoda</taxon>
        <taxon>Hexapoda</taxon>
        <taxon>Insecta</taxon>
        <taxon>Pterygota</taxon>
        <taxon>Neoptera</taxon>
        <taxon>Endopterygota</taxon>
        <taxon>Diptera</taxon>
        <taxon>Nematocera</taxon>
        <taxon>Culicoidea</taxon>
        <taxon>Culicidae</taxon>
        <taxon>Anophelinae</taxon>
        <taxon>Anopheles</taxon>
    </lineage>
</organism>
<dbReference type="EnsemblMetazoa" id="ASIC017414-RA">
    <property type="protein sequence ID" value="ASIC017414-PA"/>
    <property type="gene ID" value="ASIC017414"/>
</dbReference>
<protein>
    <submittedName>
        <fullName evidence="1">AGAP008042-PA-like protein</fullName>
    </submittedName>
</protein>
<gene>
    <name evidence="1" type="ORF">ZHAS_00017414</name>
</gene>
<dbReference type="VEuPathDB" id="VectorBase:ASIC017414"/>
<dbReference type="EMBL" id="ATLV01023560">
    <property type="status" value="NOT_ANNOTATED_CDS"/>
    <property type="molecule type" value="Genomic_DNA"/>
</dbReference>
<dbReference type="AlphaFoldDB" id="A0A084WGF5"/>
<reference evidence="2" key="2">
    <citation type="submission" date="2020-05" db="UniProtKB">
        <authorList>
            <consortium name="EnsemblMetazoa"/>
        </authorList>
    </citation>
    <scope>IDENTIFICATION</scope>
</reference>
<name>A0A084WGF5_ANOSI</name>
<sequence>MLRPCDGSNLVKCFHLSTPSQKLMQEEEEEEKVAGKTVPCGNIDLLLDAIDGRRFSGE</sequence>
<evidence type="ECO:0000313" key="1">
    <source>
        <dbReference type="EMBL" id="KFB49299.1"/>
    </source>
</evidence>
<dbReference type="EMBL" id="KE525344">
    <property type="protein sequence ID" value="KFB49299.1"/>
    <property type="molecule type" value="Genomic_DNA"/>
</dbReference>
<evidence type="ECO:0000313" key="2">
    <source>
        <dbReference type="EnsemblMetazoa" id="ASIC017414-PA"/>
    </source>
</evidence>
<proteinExistence type="predicted"/>
<evidence type="ECO:0000313" key="3">
    <source>
        <dbReference type="Proteomes" id="UP000030765"/>
    </source>
</evidence>
<keyword evidence="3" id="KW-1185">Reference proteome</keyword>
<reference evidence="1 3" key="1">
    <citation type="journal article" date="2014" name="BMC Genomics">
        <title>Genome sequence of Anopheles sinensis provides insight into genetics basis of mosquito competence for malaria parasites.</title>
        <authorList>
            <person name="Zhou D."/>
            <person name="Zhang D."/>
            <person name="Ding G."/>
            <person name="Shi L."/>
            <person name="Hou Q."/>
            <person name="Ye Y."/>
            <person name="Xu Y."/>
            <person name="Zhou H."/>
            <person name="Xiong C."/>
            <person name="Li S."/>
            <person name="Yu J."/>
            <person name="Hong S."/>
            <person name="Yu X."/>
            <person name="Zou P."/>
            <person name="Chen C."/>
            <person name="Chang X."/>
            <person name="Wang W."/>
            <person name="Lv Y."/>
            <person name="Sun Y."/>
            <person name="Ma L."/>
            <person name="Shen B."/>
            <person name="Zhu C."/>
        </authorList>
    </citation>
    <scope>NUCLEOTIDE SEQUENCE [LARGE SCALE GENOMIC DNA]</scope>
</reference>
<dbReference type="Proteomes" id="UP000030765">
    <property type="component" value="Unassembled WGS sequence"/>
</dbReference>